<comment type="caution">
    <text evidence="12">The sequence shown here is derived from an EMBL/GenBank/DDBJ whole genome shotgun (WGS) entry which is preliminary data.</text>
</comment>
<keyword evidence="6" id="KW-0346">Stress response</keyword>
<dbReference type="InterPro" id="IPR040465">
    <property type="entry name" value="CtsR_N"/>
</dbReference>
<dbReference type="OrthoDB" id="1680813at2"/>
<evidence type="ECO:0000259" key="11">
    <source>
        <dbReference type="Pfam" id="PF17727"/>
    </source>
</evidence>
<dbReference type="GO" id="GO:0003677">
    <property type="term" value="F:DNA binding"/>
    <property type="evidence" value="ECO:0007669"/>
    <property type="project" value="UniProtKB-UniRule"/>
</dbReference>
<evidence type="ECO:0000256" key="2">
    <source>
        <dbReference type="ARBA" id="ARBA00010189"/>
    </source>
</evidence>
<feature type="domain" description="CtsR N-terminal HTH" evidence="10">
    <location>
        <begin position="3"/>
        <end position="73"/>
    </location>
</feature>
<sequence length="152" mass="17685">MKNMSDIIEQYLKQLLEQSGDVVEIKRAHIAEKFDCVPSQLNYVIKTRFTNEHGYAIESKRGGGGYIRITKVESNNQSAFINHLKELTGSQITQQNAEHIIEGLYQNELITLREKRLLLVTIHRDILYVDVPYRDRIRANILQNVLTILQYQ</sequence>
<dbReference type="InterPro" id="IPR041908">
    <property type="entry name" value="CtsR_C_sf"/>
</dbReference>
<keyword evidence="7 9" id="KW-0238">DNA-binding</keyword>
<dbReference type="InterPro" id="IPR041473">
    <property type="entry name" value="CtsR_C"/>
</dbReference>
<dbReference type="FunFam" id="3.30.56.130:FF:000001">
    <property type="entry name" value="Transcriptional regulator CtsR"/>
    <property type="match status" value="1"/>
</dbReference>
<dbReference type="PIRSF" id="PIRSF010607">
    <property type="entry name" value="Txn_repr_CtsR"/>
    <property type="match status" value="1"/>
</dbReference>
<evidence type="ECO:0000259" key="10">
    <source>
        <dbReference type="Pfam" id="PF05848"/>
    </source>
</evidence>
<feature type="domain" description="CtsR C-terminal dimerization" evidence="11">
    <location>
        <begin position="78"/>
        <end position="147"/>
    </location>
</feature>
<dbReference type="Pfam" id="PF05848">
    <property type="entry name" value="CtsR"/>
    <property type="match status" value="1"/>
</dbReference>
<dbReference type="InterPro" id="IPR041902">
    <property type="entry name" value="CtsR_N_sf"/>
</dbReference>
<keyword evidence="8 9" id="KW-0804">Transcription</keyword>
<evidence type="ECO:0000256" key="6">
    <source>
        <dbReference type="ARBA" id="ARBA00023016"/>
    </source>
</evidence>
<proteinExistence type="inferred from homology"/>
<evidence type="ECO:0000313" key="12">
    <source>
        <dbReference type="EMBL" id="TDM12037.1"/>
    </source>
</evidence>
<evidence type="ECO:0000313" key="13">
    <source>
        <dbReference type="Proteomes" id="UP000294802"/>
    </source>
</evidence>
<accession>A0A4V6PPS8</accession>
<name>A0A4V6PPS8_9STAP</name>
<comment type="function">
    <text evidence="1">Negative regulator of clpC, clpB and clpP transcription by binding directly and specifically to their promoter region.</text>
</comment>
<dbReference type="Proteomes" id="UP000294802">
    <property type="component" value="Unassembled WGS sequence"/>
</dbReference>
<dbReference type="EMBL" id="SCWB01000007">
    <property type="protein sequence ID" value="TDM12037.1"/>
    <property type="molecule type" value="Genomic_DNA"/>
</dbReference>
<evidence type="ECO:0000256" key="4">
    <source>
        <dbReference type="ARBA" id="ARBA00022491"/>
    </source>
</evidence>
<evidence type="ECO:0000256" key="1">
    <source>
        <dbReference type="ARBA" id="ARBA00002097"/>
    </source>
</evidence>
<dbReference type="Gene3D" id="1.10.1200.150">
    <property type="entry name" value="Transcriptional regulator CtsR, C-terminal domain"/>
    <property type="match status" value="1"/>
</dbReference>
<dbReference type="InterPro" id="IPR008463">
    <property type="entry name" value="CtsR"/>
</dbReference>
<gene>
    <name evidence="12" type="ORF">ERX29_05445</name>
</gene>
<evidence type="ECO:0000256" key="7">
    <source>
        <dbReference type="ARBA" id="ARBA00023125"/>
    </source>
</evidence>
<comment type="similarity">
    <text evidence="2 9">Belongs to the CtsR family.</text>
</comment>
<dbReference type="Gene3D" id="3.30.56.130">
    <property type="entry name" value="Transcriptional regulator CtsR, winged HTH domain"/>
    <property type="match status" value="1"/>
</dbReference>
<evidence type="ECO:0000256" key="3">
    <source>
        <dbReference type="ARBA" id="ARBA00014129"/>
    </source>
</evidence>
<dbReference type="GO" id="GO:0006355">
    <property type="term" value="P:regulation of DNA-templated transcription"/>
    <property type="evidence" value="ECO:0007669"/>
    <property type="project" value="UniProtKB-UniRule"/>
</dbReference>
<protein>
    <recommendedName>
        <fullName evidence="3 9">Transcriptional regulator CtsR</fullName>
    </recommendedName>
</protein>
<evidence type="ECO:0000256" key="8">
    <source>
        <dbReference type="ARBA" id="ARBA00023163"/>
    </source>
</evidence>
<dbReference type="Pfam" id="PF17727">
    <property type="entry name" value="CtsR_C"/>
    <property type="match status" value="1"/>
</dbReference>
<evidence type="ECO:0000256" key="9">
    <source>
        <dbReference type="PIRNR" id="PIRNR010607"/>
    </source>
</evidence>
<dbReference type="AlphaFoldDB" id="A0A4V6PPS8"/>
<organism evidence="12 13">
    <name type="scientific">Macrococcus lamae</name>
    <dbReference type="NCBI Taxonomy" id="198484"/>
    <lineage>
        <taxon>Bacteria</taxon>
        <taxon>Bacillati</taxon>
        <taxon>Bacillota</taxon>
        <taxon>Bacilli</taxon>
        <taxon>Bacillales</taxon>
        <taxon>Staphylococcaceae</taxon>
        <taxon>Macrococcus</taxon>
    </lineage>
</organism>
<keyword evidence="5 9" id="KW-0805">Transcription regulation</keyword>
<reference evidence="12 13" key="1">
    <citation type="submission" date="2019-01" db="EMBL/GenBank/DDBJ databases">
        <title>Draft genome sequences of the type strains of six Macrococcus species.</title>
        <authorList>
            <person name="Mazhar S."/>
            <person name="Altermann E."/>
            <person name="Hill C."/>
            <person name="Mcauliffe O."/>
        </authorList>
    </citation>
    <scope>NUCLEOTIDE SEQUENCE [LARGE SCALE GENOMIC DNA]</scope>
    <source>
        <strain evidence="12 13">CCM4815</strain>
    </source>
</reference>
<keyword evidence="13" id="KW-1185">Reference proteome</keyword>
<keyword evidence="4 9" id="KW-0678">Repressor</keyword>
<dbReference type="RefSeq" id="WP_133443686.1">
    <property type="nucleotide sequence ID" value="NZ_SCWB01000007.1"/>
</dbReference>
<evidence type="ECO:0000256" key="5">
    <source>
        <dbReference type="ARBA" id="ARBA00023015"/>
    </source>
</evidence>